<evidence type="ECO:0000256" key="6">
    <source>
        <dbReference type="ARBA" id="ARBA00022723"/>
    </source>
</evidence>
<reference evidence="17 18" key="1">
    <citation type="submission" date="2020-10" db="EMBL/GenBank/DDBJ databases">
        <title>Identification of Nocardia species via Next-generation sequencing and recognition of intraspecies genetic diversity.</title>
        <authorList>
            <person name="Li P."/>
            <person name="Li P."/>
            <person name="Lu B."/>
        </authorList>
    </citation>
    <scope>NUCLEOTIDE SEQUENCE [LARGE SCALE GENOMIC DNA]</scope>
    <source>
        <strain evidence="17 18">BJ06-0143</strain>
    </source>
</reference>
<comment type="subcellular location">
    <subcellularLocation>
        <location evidence="1 14">Cell membrane</location>
        <topology evidence="1 14">Multi-pass membrane protein</topology>
    </subcellularLocation>
</comment>
<dbReference type="Pfam" id="PF00571">
    <property type="entry name" value="CBS"/>
    <property type="match status" value="2"/>
</dbReference>
<feature type="transmembrane region" description="Helical" evidence="14">
    <location>
        <begin position="183"/>
        <end position="207"/>
    </location>
</feature>
<dbReference type="PROSITE" id="PS51371">
    <property type="entry name" value="CBS"/>
    <property type="match status" value="1"/>
</dbReference>
<keyword evidence="18" id="KW-1185">Reference proteome</keyword>
<keyword evidence="13 14" id="KW-0472">Membrane</keyword>
<keyword evidence="7" id="KW-0677">Repeat</keyword>
<evidence type="ECO:0000256" key="14">
    <source>
        <dbReference type="PIRNR" id="PIRNR006404"/>
    </source>
</evidence>
<sequence length="384" mass="40398">MLRGSVPLGRITGVRVDVHWSALATVALFTVVLGRWLASVHGGSPGVWLSAAAGAVGLSAALLAHELAHTIVARRHGVHVERVVLWLLGGLSELREEPPDPTADLRIALAGPFTSAALGAGFLLTGSLLDGLVAAPVLDVLVWLAVMNFLLAAFNLLPGAPLDGGRVLRAVLWRRGGDQFRAAVTAARTGRVIGFVLIGLGGLEIVLLGDLSGLWLMMLGWFLTTAARVELSAAGLRHQLADTTVRQVMTERPIALPQTWTVTELLCSDAPRSGHQVFPVVSADGVPVGVLSLRDLLPIPAQHRPTSRLGSVARPLPASARAHPDESLAAVATRTLLRPDLDAVTVVDDGGRLIGILTATDLTTACQRSALGLPIQDRRGEQPR</sequence>
<dbReference type="PANTHER" id="PTHR39188">
    <property type="entry name" value="MEMBRANE-ASSOCIATED ZINC METALLOPROTEASE M50B"/>
    <property type="match status" value="1"/>
</dbReference>
<evidence type="ECO:0000256" key="11">
    <source>
        <dbReference type="ARBA" id="ARBA00023049"/>
    </source>
</evidence>
<comment type="similarity">
    <text evidence="2 14">Belongs to the peptidase M50B family.</text>
</comment>
<keyword evidence="3 14" id="KW-1003">Cell membrane</keyword>
<keyword evidence="4 14" id="KW-0645">Protease</keyword>
<dbReference type="PIRSF" id="PIRSF006404">
    <property type="entry name" value="UCP006404_Pept_M50_CBS"/>
    <property type="match status" value="1"/>
</dbReference>
<feature type="transmembrane region" description="Helical" evidence="14">
    <location>
        <begin position="46"/>
        <end position="65"/>
    </location>
</feature>
<dbReference type="SUPFAM" id="SSF54631">
    <property type="entry name" value="CBS-domain pair"/>
    <property type="match status" value="1"/>
</dbReference>
<name>A0ABS0D3R6_9NOCA</name>
<evidence type="ECO:0000256" key="9">
    <source>
        <dbReference type="ARBA" id="ARBA00022833"/>
    </source>
</evidence>
<dbReference type="InterPro" id="IPR016483">
    <property type="entry name" value="UCP006404_Pept_M50_CBS"/>
</dbReference>
<evidence type="ECO:0000256" key="5">
    <source>
        <dbReference type="ARBA" id="ARBA00022692"/>
    </source>
</evidence>
<evidence type="ECO:0000256" key="13">
    <source>
        <dbReference type="ARBA" id="ARBA00023136"/>
    </source>
</evidence>
<dbReference type="RefSeq" id="WP_195000085.1">
    <property type="nucleotide sequence ID" value="NZ_JADLQN010000001.1"/>
</dbReference>
<comment type="caution">
    <text evidence="17">The sequence shown here is derived from an EMBL/GenBank/DDBJ whole genome shotgun (WGS) entry which is preliminary data.</text>
</comment>
<dbReference type="GO" id="GO:0008233">
    <property type="term" value="F:peptidase activity"/>
    <property type="evidence" value="ECO:0007669"/>
    <property type="project" value="UniProtKB-KW"/>
</dbReference>
<keyword evidence="10 14" id="KW-1133">Transmembrane helix</keyword>
<keyword evidence="8 14" id="KW-0378">Hydrolase</keyword>
<evidence type="ECO:0000313" key="18">
    <source>
        <dbReference type="Proteomes" id="UP000707731"/>
    </source>
</evidence>
<comment type="cofactor">
    <cofactor evidence="14">
        <name>Zn(2+)</name>
        <dbReference type="ChEBI" id="CHEBI:29105"/>
    </cofactor>
    <text evidence="14">Binds 1 zinc ion per subunit.</text>
</comment>
<keyword evidence="6 14" id="KW-0479">Metal-binding</keyword>
<evidence type="ECO:0000256" key="12">
    <source>
        <dbReference type="ARBA" id="ARBA00023122"/>
    </source>
</evidence>
<evidence type="ECO:0000256" key="8">
    <source>
        <dbReference type="ARBA" id="ARBA00022801"/>
    </source>
</evidence>
<organism evidence="17 18">
    <name type="scientific">Nocardia higoensis</name>
    <dbReference type="NCBI Taxonomy" id="228599"/>
    <lineage>
        <taxon>Bacteria</taxon>
        <taxon>Bacillati</taxon>
        <taxon>Actinomycetota</taxon>
        <taxon>Actinomycetes</taxon>
        <taxon>Mycobacteriales</taxon>
        <taxon>Nocardiaceae</taxon>
        <taxon>Nocardia</taxon>
    </lineage>
</organism>
<feature type="transmembrane region" description="Helical" evidence="14">
    <location>
        <begin position="20"/>
        <end position="40"/>
    </location>
</feature>
<proteinExistence type="inferred from homology"/>
<dbReference type="InterPro" id="IPR008915">
    <property type="entry name" value="Peptidase_M50"/>
</dbReference>
<evidence type="ECO:0000256" key="7">
    <source>
        <dbReference type="ARBA" id="ARBA00022737"/>
    </source>
</evidence>
<feature type="transmembrane region" description="Helical" evidence="14">
    <location>
        <begin position="141"/>
        <end position="162"/>
    </location>
</feature>
<protein>
    <recommendedName>
        <fullName evidence="14">Zinc metalloprotease</fullName>
    </recommendedName>
</protein>
<evidence type="ECO:0000256" key="1">
    <source>
        <dbReference type="ARBA" id="ARBA00004651"/>
    </source>
</evidence>
<evidence type="ECO:0000256" key="15">
    <source>
        <dbReference type="PROSITE-ProRule" id="PRU00703"/>
    </source>
</evidence>
<dbReference type="CDD" id="cd06164">
    <property type="entry name" value="S2P-M50_SpoIVFB_CBS"/>
    <property type="match status" value="1"/>
</dbReference>
<feature type="transmembrane region" description="Helical" evidence="14">
    <location>
        <begin position="107"/>
        <end position="129"/>
    </location>
</feature>
<evidence type="ECO:0000256" key="4">
    <source>
        <dbReference type="ARBA" id="ARBA00022670"/>
    </source>
</evidence>
<dbReference type="Gene3D" id="3.10.580.10">
    <property type="entry name" value="CBS-domain"/>
    <property type="match status" value="2"/>
</dbReference>
<dbReference type="GO" id="GO:0006508">
    <property type="term" value="P:proteolysis"/>
    <property type="evidence" value="ECO:0007669"/>
    <property type="project" value="UniProtKB-KW"/>
</dbReference>
<keyword evidence="5 14" id="KW-0812">Transmembrane</keyword>
<dbReference type="InterPro" id="IPR000644">
    <property type="entry name" value="CBS_dom"/>
</dbReference>
<dbReference type="Proteomes" id="UP000707731">
    <property type="component" value="Unassembled WGS sequence"/>
</dbReference>
<evidence type="ECO:0000256" key="10">
    <source>
        <dbReference type="ARBA" id="ARBA00022989"/>
    </source>
</evidence>
<evidence type="ECO:0000313" key="17">
    <source>
        <dbReference type="EMBL" id="MBF6353130.1"/>
    </source>
</evidence>
<dbReference type="EMBL" id="JADLQN010000001">
    <property type="protein sequence ID" value="MBF6353130.1"/>
    <property type="molecule type" value="Genomic_DNA"/>
</dbReference>
<dbReference type="InterPro" id="IPR046342">
    <property type="entry name" value="CBS_dom_sf"/>
</dbReference>
<accession>A0ABS0D3R6</accession>
<keyword evidence="12 15" id="KW-0129">CBS domain</keyword>
<dbReference type="PANTHER" id="PTHR39188:SF3">
    <property type="entry name" value="STAGE IV SPORULATION PROTEIN FB"/>
    <property type="match status" value="1"/>
</dbReference>
<gene>
    <name evidence="17" type="ORF">IU449_00955</name>
</gene>
<feature type="domain" description="CBS" evidence="16">
    <location>
        <begin position="249"/>
        <end position="306"/>
    </location>
</feature>
<evidence type="ECO:0000256" key="3">
    <source>
        <dbReference type="ARBA" id="ARBA00022475"/>
    </source>
</evidence>
<evidence type="ECO:0000256" key="2">
    <source>
        <dbReference type="ARBA" id="ARBA00007931"/>
    </source>
</evidence>
<keyword evidence="11 14" id="KW-0482">Metalloprotease</keyword>
<evidence type="ECO:0000259" key="16">
    <source>
        <dbReference type="PROSITE" id="PS51371"/>
    </source>
</evidence>
<keyword evidence="9 14" id="KW-0862">Zinc</keyword>
<dbReference type="Pfam" id="PF02163">
    <property type="entry name" value="Peptidase_M50"/>
    <property type="match status" value="2"/>
</dbReference>